<evidence type="ECO:0000313" key="2">
    <source>
        <dbReference type="Proteomes" id="UP000279275"/>
    </source>
</evidence>
<organism evidence="1 2">
    <name type="scientific">Nocardia stercoris</name>
    <dbReference type="NCBI Taxonomy" id="2483361"/>
    <lineage>
        <taxon>Bacteria</taxon>
        <taxon>Bacillati</taxon>
        <taxon>Actinomycetota</taxon>
        <taxon>Actinomycetes</taxon>
        <taxon>Mycobacteriales</taxon>
        <taxon>Nocardiaceae</taxon>
        <taxon>Nocardia</taxon>
    </lineage>
</organism>
<dbReference type="Proteomes" id="UP000279275">
    <property type="component" value="Unassembled WGS sequence"/>
</dbReference>
<evidence type="ECO:0000313" key="1">
    <source>
        <dbReference type="EMBL" id="RMI31664.1"/>
    </source>
</evidence>
<keyword evidence="2" id="KW-1185">Reference proteome</keyword>
<dbReference type="EMBL" id="RFFH01000006">
    <property type="protein sequence ID" value="RMI31664.1"/>
    <property type="molecule type" value="Genomic_DNA"/>
</dbReference>
<accession>A0A3M2L2P7</accession>
<gene>
    <name evidence="1" type="ORF">EBN03_15735</name>
</gene>
<protein>
    <submittedName>
        <fullName evidence="1">Uncharacterized protein</fullName>
    </submittedName>
</protein>
<dbReference type="AlphaFoldDB" id="A0A3M2L2P7"/>
<name>A0A3M2L2P7_9NOCA</name>
<sequence length="106" mass="10266">MAPTFGGMQARLDRITVPAMTRSVHIRTTLGILAGVAITTALSGTASADTSTGSATIDVLSIARVGSAVLAMNLPGGCLGDGPAASPCHPSGSAAFLIQGASLSAG</sequence>
<comment type="caution">
    <text evidence="1">The sequence shown here is derived from an EMBL/GenBank/DDBJ whole genome shotgun (WGS) entry which is preliminary data.</text>
</comment>
<proteinExistence type="predicted"/>
<reference evidence="1 2" key="1">
    <citation type="submission" date="2018-10" db="EMBL/GenBank/DDBJ databases">
        <title>Isolation from cow dung.</title>
        <authorList>
            <person name="Ling L."/>
        </authorList>
    </citation>
    <scope>NUCLEOTIDE SEQUENCE [LARGE SCALE GENOMIC DNA]</scope>
    <source>
        <strain evidence="1 2">NEAU-LL90</strain>
    </source>
</reference>